<dbReference type="GO" id="GO:0005509">
    <property type="term" value="F:calcium ion binding"/>
    <property type="evidence" value="ECO:0007669"/>
    <property type="project" value="InterPro"/>
</dbReference>
<evidence type="ECO:0000256" key="3">
    <source>
        <dbReference type="SAM" id="MobiDB-lite"/>
    </source>
</evidence>
<dbReference type="Proteomes" id="UP000298325">
    <property type="component" value="Unassembled WGS sequence"/>
</dbReference>
<protein>
    <submittedName>
        <fullName evidence="5">Uncharacterized protein</fullName>
    </submittedName>
</protein>
<dbReference type="AlphaFoldDB" id="A0A4Z1C8H8"/>
<organism evidence="5 6">
    <name type="scientific">Marinobacter confluentis</name>
    <dbReference type="NCBI Taxonomy" id="1697557"/>
    <lineage>
        <taxon>Bacteria</taxon>
        <taxon>Pseudomonadati</taxon>
        <taxon>Pseudomonadota</taxon>
        <taxon>Gammaproteobacteria</taxon>
        <taxon>Pseudomonadales</taxon>
        <taxon>Marinobacteraceae</taxon>
        <taxon>Marinobacter</taxon>
    </lineage>
</organism>
<dbReference type="RefSeq" id="WP_135803597.1">
    <property type="nucleotide sequence ID" value="NZ_SRPF01000003.1"/>
</dbReference>
<feature type="region of interest" description="Disordered" evidence="3">
    <location>
        <begin position="587"/>
        <end position="641"/>
    </location>
</feature>
<evidence type="ECO:0000256" key="4">
    <source>
        <dbReference type="SAM" id="SignalP"/>
    </source>
</evidence>
<accession>A0A4Z1C8H8</accession>
<feature type="compositionally biased region" description="Polar residues" evidence="3">
    <location>
        <begin position="587"/>
        <end position="618"/>
    </location>
</feature>
<dbReference type="GO" id="GO:0007155">
    <property type="term" value="P:cell adhesion"/>
    <property type="evidence" value="ECO:0007669"/>
    <property type="project" value="InterPro"/>
</dbReference>
<dbReference type="SUPFAM" id="SSF103647">
    <property type="entry name" value="TSP type-3 repeat"/>
    <property type="match status" value="1"/>
</dbReference>
<keyword evidence="6" id="KW-1185">Reference proteome</keyword>
<dbReference type="InterPro" id="IPR003367">
    <property type="entry name" value="Thrombospondin_3-like_rpt"/>
</dbReference>
<comment type="caution">
    <text evidence="5">The sequence shown here is derived from an EMBL/GenBank/DDBJ whole genome shotgun (WGS) entry which is preliminary data.</text>
</comment>
<dbReference type="Pfam" id="PF02412">
    <property type="entry name" value="TSP_3"/>
    <property type="match status" value="2"/>
</dbReference>
<dbReference type="InterPro" id="IPR011047">
    <property type="entry name" value="Quinoprotein_ADH-like_sf"/>
</dbReference>
<sequence length="1124" mass="123459">MTVSLKRVLTLVVFLFVSSTHAGLVDIDESGGVAYFTFTLPNKVIRYDMASESFLPEIPLSGTPSATQPYGESLYVAYGRSAYAINLSNLTATFISNTSEPISDLMIVGDALYLVQNFDRVMARALTDFSLIEEETFFYSGTGAISSSSQSAIFFRDTGVSPADLQKIPLALDGTFQSLQNSPYHGDYPRSDQLYLFPNENRLIDNAGIAYFTSDLTYSGSIAGGFDDMTFWQDHLLVRRGSILHQYNSQLLELGQMPLQTTPTKLLSYGEKVLAFTDTGDQVSVQKLDLTGLTQPEPDAPPSPDSLPYAPEFTEIDETTGDIFLLDRETLGLFVWSAESRTYTRSMGLLSPPDWMTFSQAHNRLYLGYSSGAITYIDLAAPEIMESALVNLPSGIQGLKAAGDYLFAVDPSGAWSSHYSIDANGTIVDSEEWRNPSVEYVWNPITERIYHFRNGTSPNDIEWAELDVSTGLLGAEGDSPYHSSEYAAAPLHIDPTGQWLLSGGGKFHDATTLSEVNYLSNTITDAAWVQGQLFTIGEIDSALFLQQWSSGYERLNNIPLDGNASYQLLAYNDQLIIIEQEDSGPQFSVVAPNSDSDTDSISDLQDNCPDISNDTQSDIDQDGKGDACDNDVDGDGIPNATEVDAGLNPMDATDANQDIDGDGFSNLTEHLQGTGLNDPDDYPEQTDIYLQDFELGIFPSAFSHDPLDDGNWSISTINTRGQYSLRSGDIGNSEQSRVTWNFQEPLPAGTLSFDHLRSAESCCDHLQILIDGSRSWNLSSSNGDWVSNSVQVPEGTLSISFVYRKDGSVSSGSDAVWIDDLQFSPSVEPPNLDWDGDGIPNDVEEQYLALDPNDPSDAFQDYDGDGADNYSEVLSGYNPDQPDEFPIRPMMEAYFPLGDIVWQFSNSDGPIFVRSTNMNQPGRNIIREGDLVRVFERRPGGIFMMEEGSLSETSNAEYESRIEFPDGLMFLPAEMQLGETRQHSTPAKFYRDGRLELEFTVTTRLQMVEESSIEFEGQERRVIVILEEFTYDFEDGTTNSVPVLRGYAEGIGEIYHSAQPDWNLEAMTVLMIDDSVAVQSSGKGKKSESGGGGSASWLFLLLMAGLALIRVPGVAIKSPSSCDG</sequence>
<reference evidence="5 6" key="1">
    <citation type="submission" date="2019-04" db="EMBL/GenBank/DDBJ databases">
        <authorList>
            <person name="Park S."/>
            <person name="Yoon J.-H."/>
        </authorList>
    </citation>
    <scope>NUCLEOTIDE SEQUENCE [LARGE SCALE GENOMIC DNA]</scope>
    <source>
        <strain evidence="5 6">HJM-18</strain>
    </source>
</reference>
<dbReference type="PANTHER" id="PTHR10199:SF100">
    <property type="entry name" value="THROMBOSPONDIN, ISOFORM A"/>
    <property type="match status" value="1"/>
</dbReference>
<dbReference type="InterPro" id="IPR011044">
    <property type="entry name" value="Quino_amine_DH_bsu"/>
</dbReference>
<evidence type="ECO:0000313" key="6">
    <source>
        <dbReference type="Proteomes" id="UP000298325"/>
    </source>
</evidence>
<dbReference type="Gene3D" id="4.10.1080.10">
    <property type="entry name" value="TSP type-3 repeat"/>
    <property type="match status" value="1"/>
</dbReference>
<proteinExistence type="predicted"/>
<dbReference type="InterPro" id="IPR028974">
    <property type="entry name" value="TSP_type-3_rpt"/>
</dbReference>
<keyword evidence="2" id="KW-0106">Calcium</keyword>
<evidence type="ECO:0000256" key="2">
    <source>
        <dbReference type="ARBA" id="ARBA00022837"/>
    </source>
</evidence>
<feature type="chain" id="PRO_5021274174" evidence="4">
    <location>
        <begin position="23"/>
        <end position="1124"/>
    </location>
</feature>
<evidence type="ECO:0000313" key="5">
    <source>
        <dbReference type="EMBL" id="TGN39288.1"/>
    </source>
</evidence>
<dbReference type="OrthoDB" id="6197493at2"/>
<dbReference type="PANTHER" id="PTHR10199">
    <property type="entry name" value="THROMBOSPONDIN"/>
    <property type="match status" value="1"/>
</dbReference>
<feature type="signal peptide" evidence="4">
    <location>
        <begin position="1"/>
        <end position="22"/>
    </location>
</feature>
<keyword evidence="1 4" id="KW-0732">Signal</keyword>
<dbReference type="SUPFAM" id="SSF50969">
    <property type="entry name" value="YVTN repeat-like/Quinoprotein amine dehydrogenase"/>
    <property type="match status" value="1"/>
</dbReference>
<evidence type="ECO:0000256" key="1">
    <source>
        <dbReference type="ARBA" id="ARBA00022729"/>
    </source>
</evidence>
<dbReference type="SUPFAM" id="SSF50998">
    <property type="entry name" value="Quinoprotein alcohol dehydrogenase-like"/>
    <property type="match status" value="1"/>
</dbReference>
<dbReference type="EMBL" id="SRPF01000003">
    <property type="protein sequence ID" value="TGN39288.1"/>
    <property type="molecule type" value="Genomic_DNA"/>
</dbReference>
<name>A0A4Z1C8H8_9GAMM</name>
<gene>
    <name evidence="5" type="ORF">E5Q11_11605</name>
</gene>